<evidence type="ECO:0000313" key="2">
    <source>
        <dbReference type="EMBL" id="KAK4389972.1"/>
    </source>
</evidence>
<evidence type="ECO:0000313" key="3">
    <source>
        <dbReference type="Proteomes" id="UP001289374"/>
    </source>
</evidence>
<evidence type="ECO:0000256" key="1">
    <source>
        <dbReference type="SAM" id="MobiDB-lite"/>
    </source>
</evidence>
<feature type="region of interest" description="Disordered" evidence="1">
    <location>
        <begin position="1"/>
        <end position="42"/>
    </location>
</feature>
<reference evidence="2" key="1">
    <citation type="submission" date="2020-06" db="EMBL/GenBank/DDBJ databases">
        <authorList>
            <person name="Li T."/>
            <person name="Hu X."/>
            <person name="Zhang T."/>
            <person name="Song X."/>
            <person name="Zhang H."/>
            <person name="Dai N."/>
            <person name="Sheng W."/>
            <person name="Hou X."/>
            <person name="Wei L."/>
        </authorList>
    </citation>
    <scope>NUCLEOTIDE SEQUENCE</scope>
    <source>
        <strain evidence="2">K16</strain>
        <tissue evidence="2">Leaf</tissue>
    </source>
</reference>
<dbReference type="PANTHER" id="PTHR48475">
    <property type="entry name" value="RIBONUCLEASE H"/>
    <property type="match status" value="1"/>
</dbReference>
<accession>A0AAE2BLP9</accession>
<dbReference type="AlphaFoldDB" id="A0AAE2BLP9"/>
<dbReference type="PANTHER" id="PTHR48475:SF2">
    <property type="entry name" value="RIBONUCLEASE H"/>
    <property type="match status" value="1"/>
</dbReference>
<dbReference type="Proteomes" id="UP001289374">
    <property type="component" value="Unassembled WGS sequence"/>
</dbReference>
<feature type="compositionally biased region" description="Polar residues" evidence="1">
    <location>
        <begin position="1"/>
        <end position="19"/>
    </location>
</feature>
<keyword evidence="3" id="KW-1185">Reference proteome</keyword>
<name>A0AAE2BLP9_9LAMI</name>
<dbReference type="EMBL" id="JACGWL010000012">
    <property type="protein sequence ID" value="KAK4389972.1"/>
    <property type="molecule type" value="Genomic_DNA"/>
</dbReference>
<sequence length="178" mass="20686">MANNSNNEGYKTGMQSSRGSPRYLIPRPTVKSRTTPRGSTGESSFFLAYGTEALIPAELGIPMHRIMHFNEESNFQLLKEHLDLINEIREAAFIRMQRYKNTMINAHNRRVKTRHFQVGDLVLQRVDTLKPIGKLDPKWEEPYKISEIIENGAYMLEDAEGHTLNRPWNVHNLRRFFS</sequence>
<gene>
    <name evidence="2" type="ORF">Sango_2060500</name>
</gene>
<feature type="compositionally biased region" description="Polar residues" evidence="1">
    <location>
        <begin position="31"/>
        <end position="42"/>
    </location>
</feature>
<reference evidence="2" key="2">
    <citation type="journal article" date="2024" name="Plant">
        <title>Genomic evolution and insights into agronomic trait innovations of Sesamum species.</title>
        <authorList>
            <person name="Miao H."/>
            <person name="Wang L."/>
            <person name="Qu L."/>
            <person name="Liu H."/>
            <person name="Sun Y."/>
            <person name="Le M."/>
            <person name="Wang Q."/>
            <person name="Wei S."/>
            <person name="Zheng Y."/>
            <person name="Lin W."/>
            <person name="Duan Y."/>
            <person name="Cao H."/>
            <person name="Xiong S."/>
            <person name="Wang X."/>
            <person name="Wei L."/>
            <person name="Li C."/>
            <person name="Ma Q."/>
            <person name="Ju M."/>
            <person name="Zhao R."/>
            <person name="Li G."/>
            <person name="Mu C."/>
            <person name="Tian Q."/>
            <person name="Mei H."/>
            <person name="Zhang T."/>
            <person name="Gao T."/>
            <person name="Zhang H."/>
        </authorList>
    </citation>
    <scope>NUCLEOTIDE SEQUENCE</scope>
    <source>
        <strain evidence="2">K16</strain>
    </source>
</reference>
<proteinExistence type="predicted"/>
<organism evidence="2 3">
    <name type="scientific">Sesamum angolense</name>
    <dbReference type="NCBI Taxonomy" id="2727404"/>
    <lineage>
        <taxon>Eukaryota</taxon>
        <taxon>Viridiplantae</taxon>
        <taxon>Streptophyta</taxon>
        <taxon>Embryophyta</taxon>
        <taxon>Tracheophyta</taxon>
        <taxon>Spermatophyta</taxon>
        <taxon>Magnoliopsida</taxon>
        <taxon>eudicotyledons</taxon>
        <taxon>Gunneridae</taxon>
        <taxon>Pentapetalae</taxon>
        <taxon>asterids</taxon>
        <taxon>lamiids</taxon>
        <taxon>Lamiales</taxon>
        <taxon>Pedaliaceae</taxon>
        <taxon>Sesamum</taxon>
    </lineage>
</organism>
<protein>
    <submittedName>
        <fullName evidence="2">Uncharacterized protein</fullName>
    </submittedName>
</protein>
<comment type="caution">
    <text evidence="2">The sequence shown here is derived from an EMBL/GenBank/DDBJ whole genome shotgun (WGS) entry which is preliminary data.</text>
</comment>